<evidence type="ECO:0000256" key="1">
    <source>
        <dbReference type="SAM" id="SignalP"/>
    </source>
</evidence>
<keyword evidence="2" id="KW-1185">Reference proteome</keyword>
<feature type="signal peptide" evidence="1">
    <location>
        <begin position="1"/>
        <end position="21"/>
    </location>
</feature>
<accession>A0A914X3Z6</accession>
<evidence type="ECO:0000313" key="2">
    <source>
        <dbReference type="Proteomes" id="UP000887566"/>
    </source>
</evidence>
<feature type="chain" id="PRO_5037409896" evidence="1">
    <location>
        <begin position="22"/>
        <end position="80"/>
    </location>
</feature>
<sequence length="80" mass="8732">MRTLVALTAVILLAFVIECKAERPPCKDTAWATLKACDEACKKEHKEPGPSKDMLWKKPSLVPYGVCENGKCECGVQPVG</sequence>
<dbReference type="AlphaFoldDB" id="A0A914X3Z6"/>
<dbReference type="Proteomes" id="UP000887566">
    <property type="component" value="Unplaced"/>
</dbReference>
<name>A0A914X3Z6_9BILA</name>
<proteinExistence type="predicted"/>
<organism evidence="2 3">
    <name type="scientific">Plectus sambesii</name>
    <dbReference type="NCBI Taxonomy" id="2011161"/>
    <lineage>
        <taxon>Eukaryota</taxon>
        <taxon>Metazoa</taxon>
        <taxon>Ecdysozoa</taxon>
        <taxon>Nematoda</taxon>
        <taxon>Chromadorea</taxon>
        <taxon>Plectida</taxon>
        <taxon>Plectina</taxon>
        <taxon>Plectoidea</taxon>
        <taxon>Plectidae</taxon>
        <taxon>Plectus</taxon>
    </lineage>
</organism>
<protein>
    <submittedName>
        <fullName evidence="3">Uncharacterized protein</fullName>
    </submittedName>
</protein>
<dbReference type="WBParaSite" id="PSAMB.scaffold6252size9874.g28159.t1">
    <property type="protein sequence ID" value="PSAMB.scaffold6252size9874.g28159.t1"/>
    <property type="gene ID" value="PSAMB.scaffold6252size9874.g28159"/>
</dbReference>
<reference evidence="3" key="1">
    <citation type="submission" date="2022-11" db="UniProtKB">
        <authorList>
            <consortium name="WormBaseParasite"/>
        </authorList>
    </citation>
    <scope>IDENTIFICATION</scope>
</reference>
<evidence type="ECO:0000313" key="3">
    <source>
        <dbReference type="WBParaSite" id="PSAMB.scaffold6252size9874.g28159.t1"/>
    </source>
</evidence>
<keyword evidence="1" id="KW-0732">Signal</keyword>